<keyword evidence="1" id="KW-0472">Membrane</keyword>
<protein>
    <submittedName>
        <fullName evidence="2">Uncharacterized protein</fullName>
    </submittedName>
</protein>
<reference evidence="2" key="1">
    <citation type="journal article" date="2020" name="Ecol. Evol.">
        <title>Genome structure and content of the rice root-knot nematode (Meloidogyne graminicola).</title>
        <authorList>
            <person name="Phan N.T."/>
            <person name="Danchin E.G.J."/>
            <person name="Klopp C."/>
            <person name="Perfus-Barbeoch L."/>
            <person name="Kozlowski D.K."/>
            <person name="Koutsovoulos G.D."/>
            <person name="Lopez-Roques C."/>
            <person name="Bouchez O."/>
            <person name="Zahm M."/>
            <person name="Besnard G."/>
            <person name="Bellafiore S."/>
        </authorList>
    </citation>
    <scope>NUCLEOTIDE SEQUENCE</scope>
    <source>
        <strain evidence="2">VN-18</strain>
    </source>
</reference>
<gene>
    <name evidence="2" type="ORF">Mgra_00004908</name>
</gene>
<feature type="transmembrane region" description="Helical" evidence="1">
    <location>
        <begin position="12"/>
        <end position="32"/>
    </location>
</feature>
<keyword evidence="1" id="KW-0812">Transmembrane</keyword>
<dbReference type="Proteomes" id="UP000605970">
    <property type="component" value="Unassembled WGS sequence"/>
</dbReference>
<dbReference type="AlphaFoldDB" id="A0A8S9ZRI1"/>
<keyword evidence="1" id="KW-1133">Transmembrane helix</keyword>
<dbReference type="OrthoDB" id="5903669at2759"/>
<dbReference type="EMBL" id="JABEBT010000039">
    <property type="protein sequence ID" value="KAF7635667.1"/>
    <property type="molecule type" value="Genomic_DNA"/>
</dbReference>
<keyword evidence="3" id="KW-1185">Reference proteome</keyword>
<name>A0A8S9ZRI1_9BILA</name>
<organism evidence="2 3">
    <name type="scientific">Meloidogyne graminicola</name>
    <dbReference type="NCBI Taxonomy" id="189291"/>
    <lineage>
        <taxon>Eukaryota</taxon>
        <taxon>Metazoa</taxon>
        <taxon>Ecdysozoa</taxon>
        <taxon>Nematoda</taxon>
        <taxon>Chromadorea</taxon>
        <taxon>Rhabditida</taxon>
        <taxon>Tylenchina</taxon>
        <taxon>Tylenchomorpha</taxon>
        <taxon>Tylenchoidea</taxon>
        <taxon>Meloidogynidae</taxon>
        <taxon>Meloidogyninae</taxon>
        <taxon>Meloidogyne</taxon>
    </lineage>
</organism>
<comment type="caution">
    <text evidence="2">The sequence shown here is derived from an EMBL/GenBank/DDBJ whole genome shotgun (WGS) entry which is preliminary data.</text>
</comment>
<sequence length="159" mass="19266">MSSKMLIINSFNNYFLLFLTIFQYYSMALYIINPEELIAMKQANDELDEIELESRWRSLQRALQGRLNDLIEKERFISYSSQNPYDEQKNEIIINKRQPPLMFIEPLKEEYENGEDFMNENENNEQPLMLVIEQQRRKPEIEEENELLNKNLMFLPSWE</sequence>
<evidence type="ECO:0000313" key="3">
    <source>
        <dbReference type="Proteomes" id="UP000605970"/>
    </source>
</evidence>
<evidence type="ECO:0000256" key="1">
    <source>
        <dbReference type="SAM" id="Phobius"/>
    </source>
</evidence>
<accession>A0A8S9ZRI1</accession>
<evidence type="ECO:0000313" key="2">
    <source>
        <dbReference type="EMBL" id="KAF7635667.1"/>
    </source>
</evidence>
<proteinExistence type="predicted"/>